<dbReference type="CDD" id="cd00077">
    <property type="entry name" value="HDc"/>
    <property type="match status" value="1"/>
</dbReference>
<dbReference type="Pfam" id="PF13424">
    <property type="entry name" value="TPR_12"/>
    <property type="match status" value="2"/>
</dbReference>
<dbReference type="InterPro" id="IPR029787">
    <property type="entry name" value="Nucleotide_cyclase"/>
</dbReference>
<dbReference type="PROSITE" id="PS50887">
    <property type="entry name" value="GGDEF"/>
    <property type="match status" value="1"/>
</dbReference>
<dbReference type="Proteomes" id="UP000634308">
    <property type="component" value="Unassembled WGS sequence"/>
</dbReference>
<dbReference type="Gene3D" id="1.10.3210.10">
    <property type="entry name" value="Hypothetical protein af1432"/>
    <property type="match status" value="1"/>
</dbReference>
<feature type="domain" description="HD-GYP" evidence="2">
    <location>
        <begin position="467"/>
        <end position="664"/>
    </location>
</feature>
<dbReference type="Gene3D" id="1.25.40.10">
    <property type="entry name" value="Tetratricopeptide repeat domain"/>
    <property type="match status" value="2"/>
</dbReference>
<dbReference type="Pfam" id="PF13487">
    <property type="entry name" value="HD_5"/>
    <property type="match status" value="1"/>
</dbReference>
<comment type="caution">
    <text evidence="3">The sequence shown here is derived from an EMBL/GenBank/DDBJ whole genome shotgun (WGS) entry which is preliminary data.</text>
</comment>
<dbReference type="PROSITE" id="PS51832">
    <property type="entry name" value="HD_GYP"/>
    <property type="match status" value="1"/>
</dbReference>
<keyword evidence="4" id="KW-1185">Reference proteome</keyword>
<dbReference type="PANTHER" id="PTHR45228">
    <property type="entry name" value="CYCLIC DI-GMP PHOSPHODIESTERASE TM_0186-RELATED"/>
    <property type="match status" value="1"/>
</dbReference>
<dbReference type="Pfam" id="PF00990">
    <property type="entry name" value="GGDEF"/>
    <property type="match status" value="1"/>
</dbReference>
<dbReference type="InterPro" id="IPR003607">
    <property type="entry name" value="HD/PDEase_dom"/>
</dbReference>
<evidence type="ECO:0000313" key="4">
    <source>
        <dbReference type="Proteomes" id="UP000634308"/>
    </source>
</evidence>
<proteinExistence type="predicted"/>
<evidence type="ECO:0000259" key="2">
    <source>
        <dbReference type="PROSITE" id="PS51832"/>
    </source>
</evidence>
<feature type="domain" description="GGDEF" evidence="1">
    <location>
        <begin position="740"/>
        <end position="866"/>
    </location>
</feature>
<dbReference type="SMART" id="SM00267">
    <property type="entry name" value="GGDEF"/>
    <property type="match status" value="1"/>
</dbReference>
<name>A0ABQ2RTM3_9DEIO</name>
<dbReference type="PANTHER" id="PTHR45228:SF8">
    <property type="entry name" value="TWO-COMPONENT RESPONSE REGULATOR-RELATED"/>
    <property type="match status" value="1"/>
</dbReference>
<dbReference type="InterPro" id="IPR043128">
    <property type="entry name" value="Rev_trsase/Diguanyl_cyclase"/>
</dbReference>
<dbReference type="SMART" id="SM00028">
    <property type="entry name" value="TPR"/>
    <property type="match status" value="7"/>
</dbReference>
<dbReference type="SUPFAM" id="SSF109604">
    <property type="entry name" value="HD-domain/PDEase-like"/>
    <property type="match status" value="1"/>
</dbReference>
<dbReference type="InterPro" id="IPR052020">
    <property type="entry name" value="Cyclic_di-GMP/3'3'-cGAMP_PDE"/>
</dbReference>
<dbReference type="SUPFAM" id="SSF48452">
    <property type="entry name" value="TPR-like"/>
    <property type="match status" value="2"/>
</dbReference>
<gene>
    <name evidence="3" type="ORF">GCM10008959_19970</name>
</gene>
<reference evidence="4" key="1">
    <citation type="journal article" date="2019" name="Int. J. Syst. Evol. Microbiol.">
        <title>The Global Catalogue of Microorganisms (GCM) 10K type strain sequencing project: providing services to taxonomists for standard genome sequencing and annotation.</title>
        <authorList>
            <consortium name="The Broad Institute Genomics Platform"/>
            <consortium name="The Broad Institute Genome Sequencing Center for Infectious Disease"/>
            <person name="Wu L."/>
            <person name="Ma J."/>
        </authorList>
    </citation>
    <scope>NUCLEOTIDE SEQUENCE [LARGE SCALE GENOMIC DNA]</scope>
    <source>
        <strain evidence="4">JCM 31404</strain>
    </source>
</reference>
<dbReference type="RefSeq" id="WP_189064839.1">
    <property type="nucleotide sequence ID" value="NZ_BMQM01000011.1"/>
</dbReference>
<dbReference type="InterPro" id="IPR019734">
    <property type="entry name" value="TPR_rpt"/>
</dbReference>
<organism evidence="3 4">
    <name type="scientific">Deinococcus seoulensis</name>
    <dbReference type="NCBI Taxonomy" id="1837379"/>
    <lineage>
        <taxon>Bacteria</taxon>
        <taxon>Thermotogati</taxon>
        <taxon>Deinococcota</taxon>
        <taxon>Deinococci</taxon>
        <taxon>Deinococcales</taxon>
        <taxon>Deinococcaceae</taxon>
        <taxon>Deinococcus</taxon>
    </lineage>
</organism>
<dbReference type="EMBL" id="BMQM01000011">
    <property type="protein sequence ID" value="GGR58215.1"/>
    <property type="molecule type" value="Genomic_DNA"/>
</dbReference>
<dbReference type="SMART" id="SM00471">
    <property type="entry name" value="HDc"/>
    <property type="match status" value="1"/>
</dbReference>
<sequence>MNAASLPSALTPETGQGALNATWAAITALLETDPAQAVVAAQACLDGIRAQDGSHWAALRTRLLLGRAQHAAAHLPEAAATLRAVADETRDLRDPVLEAEARVPLGKLLLDSGELQEAEEQLTGALSLTSGQGAPLGLRAAALNHLAVVRHQQGQVTGALNLLHEALDLREQEGDVTGQIHCLTNLGIIQMWFGQYGEAVATLTRAHALYQTQPVNLKLETPILHNLAHVHSANGDNDLATGVMDTAYQSAVQSRDVRMQAMASLNRGMFQLELGRTDEARASLQLALELSRNASFQVIEMHALDGLGTLHLQTGELDSASCVIRQALNLAVQSGSRQAELEARLQLGKLHARQGELGAAREELELALRYAVDVQSLKEEGTAHECLTDVLRATGELELALSHSQAALRIERELFNAERDRHTQNLSVQFEVTRARYETDLYRVRTEVEREGRETAEKLVRERTAELAQAQQEVVTRLAMAAEYRDDTTGDHTRRVGRMAALIALALGWPPEQAGVLSIAARLHDVGKIGIPDSVLLKTSTLEPDEYQQMQTHTLIGARILSGGRSELLRMAEEIARTHHERWDGTGYPSGLRGSEIPVTGRIVAVADVFDALTQTRPYKPAWTPAQAAEEIRRQRGTHFDPLIVDIALPLLLEPRPAHTLSDDDLIALTQEDADHVLNVFEQLLIERTRELEQARQEAVQLAAHMETMALTDSLTSLGNRRAFELKLEQWLDQSVREHLEFTVISLDLDGLKGINDRHGHARGDAYLQCFAQALHESFESLGPAYRIGGDEFAVLACGALSPAMLGEIMTRVEATVARRGFPGATASSGSAVYPRDAHKAGELLHLSDHRMYEVKLARRHAPPPS</sequence>
<dbReference type="InterPro" id="IPR011990">
    <property type="entry name" value="TPR-like_helical_dom_sf"/>
</dbReference>
<protein>
    <submittedName>
        <fullName evidence="3">Diguanylate cyclase</fullName>
    </submittedName>
</protein>
<evidence type="ECO:0000313" key="3">
    <source>
        <dbReference type="EMBL" id="GGR58215.1"/>
    </source>
</evidence>
<dbReference type="NCBIfam" id="TIGR00254">
    <property type="entry name" value="GGDEF"/>
    <property type="match status" value="1"/>
</dbReference>
<accession>A0ABQ2RTM3</accession>
<evidence type="ECO:0000259" key="1">
    <source>
        <dbReference type="PROSITE" id="PS50887"/>
    </source>
</evidence>
<dbReference type="Gene3D" id="3.30.70.270">
    <property type="match status" value="1"/>
</dbReference>
<dbReference type="InterPro" id="IPR037522">
    <property type="entry name" value="HD_GYP_dom"/>
</dbReference>
<dbReference type="SUPFAM" id="SSF55073">
    <property type="entry name" value="Nucleotide cyclase"/>
    <property type="match status" value="1"/>
</dbReference>
<dbReference type="CDD" id="cd01949">
    <property type="entry name" value="GGDEF"/>
    <property type="match status" value="1"/>
</dbReference>
<dbReference type="InterPro" id="IPR000160">
    <property type="entry name" value="GGDEF_dom"/>
</dbReference>